<dbReference type="AlphaFoldDB" id="A0A9J7EVY6"/>
<dbReference type="InterPro" id="IPR002213">
    <property type="entry name" value="UDP_glucos_trans"/>
</dbReference>
<evidence type="ECO:0000313" key="6">
    <source>
        <dbReference type="RefSeq" id="XP_022836232.1"/>
    </source>
</evidence>
<dbReference type="Pfam" id="PF00201">
    <property type="entry name" value="UDPGT"/>
    <property type="match status" value="1"/>
</dbReference>
<dbReference type="Proteomes" id="UP000301870">
    <property type="component" value="Unplaced"/>
</dbReference>
<accession>A0A9J7EVY6</accession>
<keyword evidence="3" id="KW-0808">Transferase</keyword>
<keyword evidence="4" id="KW-0812">Transmembrane</keyword>
<dbReference type="InterPro" id="IPR050271">
    <property type="entry name" value="UDP-glycosyltransferase"/>
</dbReference>
<comment type="similarity">
    <text evidence="1">Belongs to the UDP-glycosyltransferase family.</text>
</comment>
<gene>
    <name evidence="6" type="primary">LOC111363622</name>
</gene>
<keyword evidence="4" id="KW-1133">Transmembrane helix</keyword>
<dbReference type="PANTHER" id="PTHR48043">
    <property type="entry name" value="EG:EG0003.4 PROTEIN-RELATED"/>
    <property type="match status" value="1"/>
</dbReference>
<keyword evidence="2" id="KW-0328">Glycosyltransferase</keyword>
<sequence length="108" mass="12221">MADKLREAIIEVTSNKRYAEKAKELSFIHHDRPVKPGVELVHWVNHVINTRGAPHLRSPALHVPFYQKMYLDLAAVLVILFLAGRVLLKKICAAVKSKKKSGSQKKNN</sequence>
<name>A0A9J7EVY6_SPOLT</name>
<proteinExistence type="inferred from homology"/>
<dbReference type="GO" id="GO:0008194">
    <property type="term" value="F:UDP-glycosyltransferase activity"/>
    <property type="evidence" value="ECO:0007669"/>
    <property type="project" value="InterPro"/>
</dbReference>
<evidence type="ECO:0000256" key="2">
    <source>
        <dbReference type="ARBA" id="ARBA00022676"/>
    </source>
</evidence>
<dbReference type="OrthoDB" id="5835829at2759"/>
<organism evidence="5 6">
    <name type="scientific">Spodoptera litura</name>
    <name type="common">Asian cotton leafworm</name>
    <dbReference type="NCBI Taxonomy" id="69820"/>
    <lineage>
        <taxon>Eukaryota</taxon>
        <taxon>Metazoa</taxon>
        <taxon>Ecdysozoa</taxon>
        <taxon>Arthropoda</taxon>
        <taxon>Hexapoda</taxon>
        <taxon>Insecta</taxon>
        <taxon>Pterygota</taxon>
        <taxon>Neoptera</taxon>
        <taxon>Endopterygota</taxon>
        <taxon>Lepidoptera</taxon>
        <taxon>Glossata</taxon>
        <taxon>Ditrysia</taxon>
        <taxon>Noctuoidea</taxon>
        <taxon>Noctuidae</taxon>
        <taxon>Amphipyrinae</taxon>
        <taxon>Spodoptera</taxon>
    </lineage>
</organism>
<keyword evidence="4" id="KW-0472">Membrane</keyword>
<feature type="transmembrane region" description="Helical" evidence="4">
    <location>
        <begin position="69"/>
        <end position="88"/>
    </location>
</feature>
<evidence type="ECO:0000256" key="1">
    <source>
        <dbReference type="ARBA" id="ARBA00009995"/>
    </source>
</evidence>
<dbReference type="PANTHER" id="PTHR48043:SF145">
    <property type="entry name" value="FI06409P-RELATED"/>
    <property type="match status" value="1"/>
</dbReference>
<dbReference type="SUPFAM" id="SSF53756">
    <property type="entry name" value="UDP-Glycosyltransferase/glycogen phosphorylase"/>
    <property type="match status" value="1"/>
</dbReference>
<dbReference type="RefSeq" id="XP_022836232.1">
    <property type="nucleotide sequence ID" value="XM_022980464.1"/>
</dbReference>
<dbReference type="KEGG" id="sliu:111363622"/>
<protein>
    <submittedName>
        <fullName evidence="6">UDP-glucuronosyltransferase 1-5-like</fullName>
    </submittedName>
</protein>
<evidence type="ECO:0000256" key="3">
    <source>
        <dbReference type="ARBA" id="ARBA00022679"/>
    </source>
</evidence>
<keyword evidence="5" id="KW-1185">Reference proteome</keyword>
<dbReference type="GeneID" id="111363622"/>
<evidence type="ECO:0000313" key="5">
    <source>
        <dbReference type="Proteomes" id="UP000301870"/>
    </source>
</evidence>
<reference evidence="6" key="1">
    <citation type="submission" date="2025-08" db="UniProtKB">
        <authorList>
            <consortium name="RefSeq"/>
        </authorList>
    </citation>
    <scope>IDENTIFICATION</scope>
    <source>
        <strain evidence="6">Ishihara</strain>
        <tissue evidence="6">Whole body</tissue>
    </source>
</reference>
<evidence type="ECO:0000256" key="4">
    <source>
        <dbReference type="SAM" id="Phobius"/>
    </source>
</evidence>